<dbReference type="SUPFAM" id="SSF49854">
    <property type="entry name" value="Spermadhesin, CUB domain"/>
    <property type="match status" value="2"/>
</dbReference>
<evidence type="ECO:0000256" key="2">
    <source>
        <dbReference type="ARBA" id="ARBA00023157"/>
    </source>
</evidence>
<dbReference type="PROSITE" id="PS50060">
    <property type="entry name" value="MAM_2"/>
    <property type="match status" value="1"/>
</dbReference>
<dbReference type="SMART" id="SM00042">
    <property type="entry name" value="CUB"/>
    <property type="match status" value="2"/>
</dbReference>
<evidence type="ECO:0000256" key="5">
    <source>
        <dbReference type="SAM" id="SignalP"/>
    </source>
</evidence>
<name>A0A0P5BTU2_9CRUS</name>
<dbReference type="Pfam" id="PF00629">
    <property type="entry name" value="MAM"/>
    <property type="match status" value="1"/>
</dbReference>
<keyword evidence="5" id="KW-0732">Signal</keyword>
<evidence type="ECO:0000256" key="1">
    <source>
        <dbReference type="ARBA" id="ARBA00022737"/>
    </source>
</evidence>
<dbReference type="SUPFAM" id="SSF49899">
    <property type="entry name" value="Concanavalin A-like lectins/glucanases"/>
    <property type="match status" value="1"/>
</dbReference>
<dbReference type="InterPro" id="IPR000998">
    <property type="entry name" value="MAM_dom"/>
</dbReference>
<dbReference type="CDD" id="cd00041">
    <property type="entry name" value="CUB"/>
    <property type="match status" value="2"/>
</dbReference>
<dbReference type="Gene3D" id="2.60.120.290">
    <property type="entry name" value="Spermadhesin, CUB domain"/>
    <property type="match status" value="2"/>
</dbReference>
<dbReference type="FunFam" id="2.60.120.290:FF:000001">
    <property type="entry name" value="CUB and sushi domain-containing protein 3 isoform X1"/>
    <property type="match status" value="1"/>
</dbReference>
<accession>A0A0P5BTU2</accession>
<comment type="caution">
    <text evidence="3">Lacks conserved residue(s) required for the propagation of feature annotation.</text>
</comment>
<feature type="signal peptide" evidence="5">
    <location>
        <begin position="1"/>
        <end position="20"/>
    </location>
</feature>
<dbReference type="EMBL" id="GDIQ01047763">
    <property type="protein sequence ID" value="JAN46974.1"/>
    <property type="molecule type" value="Transcribed_RNA"/>
</dbReference>
<protein>
    <submittedName>
        <fullName evidence="6">Uncharacterized protein</fullName>
    </submittedName>
</protein>
<dbReference type="OrthoDB" id="6355812at2759"/>
<evidence type="ECO:0000256" key="4">
    <source>
        <dbReference type="SAM" id="MobiDB-lite"/>
    </source>
</evidence>
<reference evidence="6" key="1">
    <citation type="submission" date="2015-10" db="EMBL/GenBank/DDBJ databases">
        <title>EvidentialGene: Evidence-directed Construction of Complete mRNA Transcriptomes without Genomes.</title>
        <authorList>
            <person name="Gilbert D.G."/>
        </authorList>
    </citation>
    <scope>NUCLEOTIDE SEQUENCE</scope>
</reference>
<dbReference type="PANTHER" id="PTHR24251">
    <property type="entry name" value="OVOCHYMASE-RELATED"/>
    <property type="match status" value="1"/>
</dbReference>
<dbReference type="GO" id="GO:0016020">
    <property type="term" value="C:membrane"/>
    <property type="evidence" value="ECO:0007669"/>
    <property type="project" value="InterPro"/>
</dbReference>
<feature type="chain" id="PRO_5013461981" evidence="5">
    <location>
        <begin position="21"/>
        <end position="506"/>
    </location>
</feature>
<feature type="compositionally biased region" description="Low complexity" evidence="4">
    <location>
        <begin position="331"/>
        <end position="341"/>
    </location>
</feature>
<keyword evidence="2" id="KW-1015">Disulfide bond</keyword>
<dbReference type="InterPro" id="IPR035914">
    <property type="entry name" value="Sperma_CUB_dom_sf"/>
</dbReference>
<dbReference type="Gene3D" id="2.60.120.200">
    <property type="match status" value="1"/>
</dbReference>
<proteinExistence type="predicted"/>
<feature type="region of interest" description="Disordered" evidence="4">
    <location>
        <begin position="331"/>
        <end position="350"/>
    </location>
</feature>
<evidence type="ECO:0000313" key="6">
    <source>
        <dbReference type="EMBL" id="JAN46974.1"/>
    </source>
</evidence>
<dbReference type="PROSITE" id="PS01180">
    <property type="entry name" value="CUB"/>
    <property type="match status" value="2"/>
</dbReference>
<dbReference type="Pfam" id="PF00431">
    <property type="entry name" value="CUB"/>
    <property type="match status" value="2"/>
</dbReference>
<dbReference type="InterPro" id="IPR000859">
    <property type="entry name" value="CUB_dom"/>
</dbReference>
<dbReference type="AlphaFoldDB" id="A0A0P5BTU2"/>
<evidence type="ECO:0000256" key="3">
    <source>
        <dbReference type="PROSITE-ProRule" id="PRU00059"/>
    </source>
</evidence>
<organism evidence="6">
    <name type="scientific">Daphnia magna</name>
    <dbReference type="NCBI Taxonomy" id="35525"/>
    <lineage>
        <taxon>Eukaryota</taxon>
        <taxon>Metazoa</taxon>
        <taxon>Ecdysozoa</taxon>
        <taxon>Arthropoda</taxon>
        <taxon>Crustacea</taxon>
        <taxon>Branchiopoda</taxon>
        <taxon>Diplostraca</taxon>
        <taxon>Cladocera</taxon>
        <taxon>Anomopoda</taxon>
        <taxon>Daphniidae</taxon>
        <taxon>Daphnia</taxon>
    </lineage>
</organism>
<sequence>MRATLICWLLLASLLANVGARSPVLPKFDVDIITSLDSEDAKVDPKLVRTLLDNNFESGTLSPWYDESPGYVNWRVENLASPSEANSTAPKPATGSQYVRATRNADLASGLAILRSPTFTASPGDRVSFDFWIRSKRPEGNNLELVWAVDRTEQQLVSLSQFSTLSNYEWRTQSAVIPVDVPTEGVLVFYGYCGSNYEDAVAIDNIFVESSTYTTQAPASDCIVLSASFGTFTSPNYPSSYPENANVCWLITGAYSITLQFNNFETETGKDTLKIYLGPTISSELFADLSGSYIPNQITKYTESMLLVFTSDSANSYAGFSITYQIVRQSTTSPSTTSSPPTTAPPYTTPYTTPYTISSTKAPTYAPIICETTTEFQTTTRFPDTTKFQTSTEHSSCGGLISGYSGIINSPNYPYEYENNLDCRYLIQVPCGYRVRLYFNSFNTESGYDFVNVHDGPSTSNYLLLRASGTTRPSTVYSSSNEILLRFTTDSSGTRSGWQATFEYYY</sequence>
<dbReference type="InterPro" id="IPR013320">
    <property type="entry name" value="ConA-like_dom_sf"/>
</dbReference>
<keyword evidence="1" id="KW-0677">Repeat</keyword>